<dbReference type="OrthoDB" id="1714944at2759"/>
<comment type="caution">
    <text evidence="1">The sequence shown here is derived from an EMBL/GenBank/DDBJ whole genome shotgun (WGS) entry which is preliminary data.</text>
</comment>
<name>A0A5A7V8J9_CUCMM</name>
<evidence type="ECO:0000313" key="1">
    <source>
        <dbReference type="EMBL" id="KAA0062011.1"/>
    </source>
</evidence>
<gene>
    <name evidence="1" type="ORF">E6C27_scaffold89G003200</name>
</gene>
<proteinExistence type="predicted"/>
<reference evidence="1 2" key="1">
    <citation type="submission" date="2019-08" db="EMBL/GenBank/DDBJ databases">
        <title>Draft genome sequences of two oriental melons (Cucumis melo L. var makuwa).</title>
        <authorList>
            <person name="Kwon S.-Y."/>
        </authorList>
    </citation>
    <scope>NUCLEOTIDE SEQUENCE [LARGE SCALE GENOMIC DNA]</scope>
    <source>
        <strain evidence="2">cv. SW 3</strain>
        <tissue evidence="1">Leaf</tissue>
    </source>
</reference>
<accession>A0A5A7V8J9</accession>
<dbReference type="AlphaFoldDB" id="A0A5A7V8J9"/>
<dbReference type="EMBL" id="SSTE01004728">
    <property type="protein sequence ID" value="KAA0062011.1"/>
    <property type="molecule type" value="Genomic_DNA"/>
</dbReference>
<sequence length="131" mass="14865">MVALSTEKGKEKKTPSELWEALEKELEEEEGQESGKEEPLSVIAISKQFMIEKGLYPFGGSMLKFFVTPIRAFRWKRFFEGGQKVDFGPNTINEFYGYEGNEIGHAIFKNPIEQDLEDALKRGPGLGQSRT</sequence>
<evidence type="ECO:0000313" key="2">
    <source>
        <dbReference type="Proteomes" id="UP000321393"/>
    </source>
</evidence>
<protein>
    <submittedName>
        <fullName evidence="1">Uncharacterized protein</fullName>
    </submittedName>
</protein>
<organism evidence="1 2">
    <name type="scientific">Cucumis melo var. makuwa</name>
    <name type="common">Oriental melon</name>
    <dbReference type="NCBI Taxonomy" id="1194695"/>
    <lineage>
        <taxon>Eukaryota</taxon>
        <taxon>Viridiplantae</taxon>
        <taxon>Streptophyta</taxon>
        <taxon>Embryophyta</taxon>
        <taxon>Tracheophyta</taxon>
        <taxon>Spermatophyta</taxon>
        <taxon>Magnoliopsida</taxon>
        <taxon>eudicotyledons</taxon>
        <taxon>Gunneridae</taxon>
        <taxon>Pentapetalae</taxon>
        <taxon>rosids</taxon>
        <taxon>fabids</taxon>
        <taxon>Cucurbitales</taxon>
        <taxon>Cucurbitaceae</taxon>
        <taxon>Benincaseae</taxon>
        <taxon>Cucumis</taxon>
    </lineage>
</organism>
<dbReference type="Proteomes" id="UP000321393">
    <property type="component" value="Unassembled WGS sequence"/>
</dbReference>